<dbReference type="EMBL" id="BMKX01000006">
    <property type="protein sequence ID" value="GGJ64443.1"/>
    <property type="molecule type" value="Genomic_DNA"/>
</dbReference>
<reference evidence="4" key="1">
    <citation type="journal article" date="2019" name="Int. J. Syst. Evol. Microbiol.">
        <title>The Global Catalogue of Microorganisms (GCM) 10K type strain sequencing project: providing services to taxonomists for standard genome sequencing and annotation.</title>
        <authorList>
            <consortium name="The Broad Institute Genomics Platform"/>
            <consortium name="The Broad Institute Genome Sequencing Center for Infectious Disease"/>
            <person name="Wu L."/>
            <person name="Ma J."/>
        </authorList>
    </citation>
    <scope>NUCLEOTIDE SEQUENCE [LARGE SCALE GENOMIC DNA]</scope>
    <source>
        <strain evidence="4">CGMCC 1.3685</strain>
    </source>
</reference>
<dbReference type="RefSeq" id="WP_188685941.1">
    <property type="nucleotide sequence ID" value="NZ_JBHLUT010000005.1"/>
</dbReference>
<accession>A0ABQ2DMK2</accession>
<dbReference type="InterPro" id="IPR028939">
    <property type="entry name" value="P5C_Rdtase_cat_N"/>
</dbReference>
<feature type="domain" description="Pyrroline-5-carboxylate reductase catalytic N-terminal" evidence="2">
    <location>
        <begin position="21"/>
        <end position="109"/>
    </location>
</feature>
<dbReference type="SUPFAM" id="SSF51735">
    <property type="entry name" value="NAD(P)-binding Rossmann-fold domains"/>
    <property type="match status" value="1"/>
</dbReference>
<gene>
    <name evidence="3" type="ORF">GCM10007173_24250</name>
</gene>
<keyword evidence="4" id="KW-1185">Reference proteome</keyword>
<dbReference type="InterPro" id="IPR036291">
    <property type="entry name" value="NAD(P)-bd_dom_sf"/>
</dbReference>
<dbReference type="Pfam" id="PF03807">
    <property type="entry name" value="F420_oxidored"/>
    <property type="match status" value="1"/>
</dbReference>
<organism evidence="3 4">
    <name type="scientific">Glutamicibacter ardleyensis</name>
    <dbReference type="NCBI Taxonomy" id="225894"/>
    <lineage>
        <taxon>Bacteria</taxon>
        <taxon>Bacillati</taxon>
        <taxon>Actinomycetota</taxon>
        <taxon>Actinomycetes</taxon>
        <taxon>Micrococcales</taxon>
        <taxon>Micrococcaceae</taxon>
        <taxon>Glutamicibacter</taxon>
    </lineage>
</organism>
<dbReference type="Proteomes" id="UP000606115">
    <property type="component" value="Unassembled WGS sequence"/>
</dbReference>
<proteinExistence type="predicted"/>
<dbReference type="InterPro" id="IPR051267">
    <property type="entry name" value="STEAP_metalloreductase"/>
</dbReference>
<protein>
    <recommendedName>
        <fullName evidence="2">Pyrroline-5-carboxylate reductase catalytic N-terminal domain-containing protein</fullName>
    </recommendedName>
</protein>
<evidence type="ECO:0000313" key="4">
    <source>
        <dbReference type="Proteomes" id="UP000606115"/>
    </source>
</evidence>
<dbReference type="Gene3D" id="3.40.50.720">
    <property type="entry name" value="NAD(P)-binding Rossmann-like Domain"/>
    <property type="match status" value="1"/>
</dbReference>
<evidence type="ECO:0000313" key="3">
    <source>
        <dbReference type="EMBL" id="GGJ64443.1"/>
    </source>
</evidence>
<evidence type="ECO:0000259" key="2">
    <source>
        <dbReference type="Pfam" id="PF03807"/>
    </source>
</evidence>
<evidence type="ECO:0000256" key="1">
    <source>
        <dbReference type="ARBA" id="ARBA00023002"/>
    </source>
</evidence>
<sequence>MTTQDKNLSPLQEDTAPFTNRIGILGAGRAGTALARAAATVGIPVNIASSRSPSQMKYHLAQYAPKATAVPAKDISTDVSLVVLMVPQDDLDDVDRESLAGLTLIDATNRWEDMPLPSWLEDGQAAGLSSSEVIAQHFASSRIVKALNHISHWDLDSDSSTRQAQQRALAVASDHEADAVLVARLVRTLGFTPVLVGELPKGSLLEPEGEIFNQVLSPAQLRALLHKS</sequence>
<comment type="caution">
    <text evidence="3">The sequence shown here is derived from an EMBL/GenBank/DDBJ whole genome shotgun (WGS) entry which is preliminary data.</text>
</comment>
<dbReference type="PANTHER" id="PTHR14239:SF0">
    <property type="entry name" value="F420-DEPENDENT NADP REDUCTASE"/>
    <property type="match status" value="1"/>
</dbReference>
<keyword evidence="1" id="KW-0560">Oxidoreductase</keyword>
<dbReference type="PANTHER" id="PTHR14239">
    <property type="entry name" value="DUDULIN-RELATED"/>
    <property type="match status" value="1"/>
</dbReference>
<name>A0ABQ2DMK2_9MICC</name>